<gene>
    <name evidence="2" type="ORF">BO78DRAFT_393234</name>
</gene>
<protein>
    <submittedName>
        <fullName evidence="2">Uncharacterized protein</fullName>
    </submittedName>
</protein>
<evidence type="ECO:0000313" key="3">
    <source>
        <dbReference type="Proteomes" id="UP000248423"/>
    </source>
</evidence>
<dbReference type="VEuPathDB" id="FungiDB:BO78DRAFT_393234"/>
<evidence type="ECO:0000313" key="2">
    <source>
        <dbReference type="EMBL" id="PYI11268.1"/>
    </source>
</evidence>
<feature type="region of interest" description="Disordered" evidence="1">
    <location>
        <begin position="47"/>
        <end position="94"/>
    </location>
</feature>
<dbReference type="Proteomes" id="UP000248423">
    <property type="component" value="Unassembled WGS sequence"/>
</dbReference>
<proteinExistence type="predicted"/>
<organism evidence="2 3">
    <name type="scientific">Aspergillus sclerotiicarbonarius (strain CBS 121057 / IBT 28362)</name>
    <dbReference type="NCBI Taxonomy" id="1448318"/>
    <lineage>
        <taxon>Eukaryota</taxon>
        <taxon>Fungi</taxon>
        <taxon>Dikarya</taxon>
        <taxon>Ascomycota</taxon>
        <taxon>Pezizomycotina</taxon>
        <taxon>Eurotiomycetes</taxon>
        <taxon>Eurotiomycetidae</taxon>
        <taxon>Eurotiales</taxon>
        <taxon>Aspergillaceae</taxon>
        <taxon>Aspergillus</taxon>
        <taxon>Aspergillus subgen. Circumdati</taxon>
    </lineage>
</organism>
<name>A0A319EUE6_ASPSB</name>
<feature type="compositionally biased region" description="Polar residues" evidence="1">
    <location>
        <begin position="64"/>
        <end position="78"/>
    </location>
</feature>
<sequence>MNRANGPILPGQSICPAYCTTSPSQATVFRVRQHQPLYPHAQHLHASLSTSSLPVGHPPPLTIRFTTKPPNGGSTSPDRQADLHAFQTSDHETS</sequence>
<reference evidence="2 3" key="1">
    <citation type="submission" date="2018-02" db="EMBL/GenBank/DDBJ databases">
        <title>The genomes of Aspergillus section Nigri reveals drivers in fungal speciation.</title>
        <authorList>
            <consortium name="DOE Joint Genome Institute"/>
            <person name="Vesth T.C."/>
            <person name="Nybo J."/>
            <person name="Theobald S."/>
            <person name="Brandl J."/>
            <person name="Frisvad J.C."/>
            <person name="Nielsen K.F."/>
            <person name="Lyhne E.K."/>
            <person name="Kogle M.E."/>
            <person name="Kuo A."/>
            <person name="Riley R."/>
            <person name="Clum A."/>
            <person name="Nolan M."/>
            <person name="Lipzen A."/>
            <person name="Salamov A."/>
            <person name="Henrissat B."/>
            <person name="Wiebenga A."/>
            <person name="De vries R.P."/>
            <person name="Grigoriev I.V."/>
            <person name="Mortensen U.H."/>
            <person name="Andersen M.R."/>
            <person name="Baker S.E."/>
        </authorList>
    </citation>
    <scope>NUCLEOTIDE SEQUENCE [LARGE SCALE GENOMIC DNA]</scope>
    <source>
        <strain evidence="2 3">CBS 121057</strain>
    </source>
</reference>
<keyword evidence="3" id="KW-1185">Reference proteome</keyword>
<dbReference type="EMBL" id="KZ826318">
    <property type="protein sequence ID" value="PYI11268.1"/>
    <property type="molecule type" value="Genomic_DNA"/>
</dbReference>
<dbReference type="AlphaFoldDB" id="A0A319EUE6"/>
<accession>A0A319EUE6</accession>
<evidence type="ECO:0000256" key="1">
    <source>
        <dbReference type="SAM" id="MobiDB-lite"/>
    </source>
</evidence>